<dbReference type="AlphaFoldDB" id="A0A2P2NBY9"/>
<accession>A0A2P2NBY9</accession>
<proteinExistence type="predicted"/>
<protein>
    <submittedName>
        <fullName evidence="1">Uncharacterized protein</fullName>
    </submittedName>
</protein>
<sequence>MVILNYMNVNRCYIDGE</sequence>
<organism evidence="1">
    <name type="scientific">Rhizophora mucronata</name>
    <name type="common">Asiatic mangrove</name>
    <dbReference type="NCBI Taxonomy" id="61149"/>
    <lineage>
        <taxon>Eukaryota</taxon>
        <taxon>Viridiplantae</taxon>
        <taxon>Streptophyta</taxon>
        <taxon>Embryophyta</taxon>
        <taxon>Tracheophyta</taxon>
        <taxon>Spermatophyta</taxon>
        <taxon>Magnoliopsida</taxon>
        <taxon>eudicotyledons</taxon>
        <taxon>Gunneridae</taxon>
        <taxon>Pentapetalae</taxon>
        <taxon>rosids</taxon>
        <taxon>fabids</taxon>
        <taxon>Malpighiales</taxon>
        <taxon>Rhizophoraceae</taxon>
        <taxon>Rhizophora</taxon>
    </lineage>
</organism>
<name>A0A2P2NBY9_RHIMU</name>
<dbReference type="EMBL" id="GGEC01059512">
    <property type="protein sequence ID" value="MBX39996.1"/>
    <property type="molecule type" value="Transcribed_RNA"/>
</dbReference>
<evidence type="ECO:0000313" key="1">
    <source>
        <dbReference type="EMBL" id="MBX39996.1"/>
    </source>
</evidence>
<reference evidence="1" key="1">
    <citation type="submission" date="2018-02" db="EMBL/GenBank/DDBJ databases">
        <title>Rhizophora mucronata_Transcriptome.</title>
        <authorList>
            <person name="Meera S.P."/>
            <person name="Sreeshan A."/>
            <person name="Augustine A."/>
        </authorList>
    </citation>
    <scope>NUCLEOTIDE SEQUENCE</scope>
    <source>
        <tissue evidence="1">Leaf</tissue>
    </source>
</reference>